<dbReference type="AlphaFoldDB" id="A0AAD6YHJ7"/>
<comment type="caution">
    <text evidence="1">The sequence shown here is derived from an EMBL/GenBank/DDBJ whole genome shotgun (WGS) entry which is preliminary data.</text>
</comment>
<sequence length="107" mass="12399">MGKNRDDLRNLCDNTVKVMDIIQRRISSHQGTADKLIELCKEFETLMTNILTGIKQIQERAESTGGKLRGFFKSGTIADQIVDYEKKIKTFLDYIVVKRFNWMKVVL</sequence>
<name>A0AAD6YHJ7_9AGAR</name>
<accession>A0AAD6YHJ7</accession>
<reference evidence="1" key="1">
    <citation type="submission" date="2023-03" db="EMBL/GenBank/DDBJ databases">
        <title>Massive genome expansion in bonnet fungi (Mycena s.s.) driven by repeated elements and novel gene families across ecological guilds.</title>
        <authorList>
            <consortium name="Lawrence Berkeley National Laboratory"/>
            <person name="Harder C.B."/>
            <person name="Miyauchi S."/>
            <person name="Viragh M."/>
            <person name="Kuo A."/>
            <person name="Thoen E."/>
            <person name="Andreopoulos B."/>
            <person name="Lu D."/>
            <person name="Skrede I."/>
            <person name="Drula E."/>
            <person name="Henrissat B."/>
            <person name="Morin E."/>
            <person name="Kohler A."/>
            <person name="Barry K."/>
            <person name="LaButti K."/>
            <person name="Morin E."/>
            <person name="Salamov A."/>
            <person name="Lipzen A."/>
            <person name="Mereny Z."/>
            <person name="Hegedus B."/>
            <person name="Baldrian P."/>
            <person name="Stursova M."/>
            <person name="Weitz H."/>
            <person name="Taylor A."/>
            <person name="Grigoriev I.V."/>
            <person name="Nagy L.G."/>
            <person name="Martin F."/>
            <person name="Kauserud H."/>
        </authorList>
    </citation>
    <scope>NUCLEOTIDE SEQUENCE</scope>
    <source>
        <strain evidence="1">9144</strain>
    </source>
</reference>
<dbReference type="EMBL" id="JARJCW010000028">
    <property type="protein sequence ID" value="KAJ7210399.1"/>
    <property type="molecule type" value="Genomic_DNA"/>
</dbReference>
<dbReference type="Proteomes" id="UP001219525">
    <property type="component" value="Unassembled WGS sequence"/>
</dbReference>
<organism evidence="1 2">
    <name type="scientific">Mycena pura</name>
    <dbReference type="NCBI Taxonomy" id="153505"/>
    <lineage>
        <taxon>Eukaryota</taxon>
        <taxon>Fungi</taxon>
        <taxon>Dikarya</taxon>
        <taxon>Basidiomycota</taxon>
        <taxon>Agaricomycotina</taxon>
        <taxon>Agaricomycetes</taxon>
        <taxon>Agaricomycetidae</taxon>
        <taxon>Agaricales</taxon>
        <taxon>Marasmiineae</taxon>
        <taxon>Mycenaceae</taxon>
        <taxon>Mycena</taxon>
    </lineage>
</organism>
<evidence type="ECO:0000313" key="1">
    <source>
        <dbReference type="EMBL" id="KAJ7210399.1"/>
    </source>
</evidence>
<protein>
    <submittedName>
        <fullName evidence="1">Uncharacterized protein</fullName>
    </submittedName>
</protein>
<evidence type="ECO:0000313" key="2">
    <source>
        <dbReference type="Proteomes" id="UP001219525"/>
    </source>
</evidence>
<proteinExistence type="predicted"/>
<gene>
    <name evidence="1" type="ORF">GGX14DRAFT_394627</name>
</gene>
<keyword evidence="2" id="KW-1185">Reference proteome</keyword>